<keyword evidence="2" id="KW-1185">Reference proteome</keyword>
<evidence type="ECO:0000313" key="1">
    <source>
        <dbReference type="EMBL" id="KAL3388708.1"/>
    </source>
</evidence>
<organism evidence="1 2">
    <name type="scientific">Trichogramma kaykai</name>
    <dbReference type="NCBI Taxonomy" id="54128"/>
    <lineage>
        <taxon>Eukaryota</taxon>
        <taxon>Metazoa</taxon>
        <taxon>Ecdysozoa</taxon>
        <taxon>Arthropoda</taxon>
        <taxon>Hexapoda</taxon>
        <taxon>Insecta</taxon>
        <taxon>Pterygota</taxon>
        <taxon>Neoptera</taxon>
        <taxon>Endopterygota</taxon>
        <taxon>Hymenoptera</taxon>
        <taxon>Apocrita</taxon>
        <taxon>Proctotrupomorpha</taxon>
        <taxon>Chalcidoidea</taxon>
        <taxon>Trichogrammatidae</taxon>
        <taxon>Trichogramma</taxon>
    </lineage>
</organism>
<comment type="caution">
    <text evidence="1">The sequence shown here is derived from an EMBL/GenBank/DDBJ whole genome shotgun (WGS) entry which is preliminary data.</text>
</comment>
<dbReference type="Proteomes" id="UP001627154">
    <property type="component" value="Unassembled WGS sequence"/>
</dbReference>
<accession>A0ABD2W6Y2</accession>
<evidence type="ECO:0000313" key="2">
    <source>
        <dbReference type="Proteomes" id="UP001627154"/>
    </source>
</evidence>
<dbReference type="AlphaFoldDB" id="A0ABD2W6Y2"/>
<gene>
    <name evidence="1" type="ORF">TKK_016139</name>
</gene>
<sequence length="147" mass="17055">MDAPFTNDKPGQKWFNGFMNRHEKLREKQAEGISKGRSVVTEESIRRWFKDLKKFLEENDCVNILKSSSRIFNGDETAFQLCPDTGKIIGPKEWKNIYEVKNGNEKEILTVLIFITASGQMAPPMIEEYLKIITQTKSHTVNVPRRY</sequence>
<dbReference type="EMBL" id="JBJJXI010000128">
    <property type="protein sequence ID" value="KAL3388708.1"/>
    <property type="molecule type" value="Genomic_DNA"/>
</dbReference>
<proteinExistence type="predicted"/>
<protein>
    <recommendedName>
        <fullName evidence="3">HTH CENPB-type domain-containing protein</fullName>
    </recommendedName>
</protein>
<name>A0ABD2W6Y2_9HYME</name>
<reference evidence="1 2" key="1">
    <citation type="journal article" date="2024" name="bioRxiv">
        <title>A reference genome for Trichogramma kaykai: A tiny desert-dwelling parasitoid wasp with competing sex-ratio distorters.</title>
        <authorList>
            <person name="Culotta J."/>
            <person name="Lindsey A.R."/>
        </authorList>
    </citation>
    <scope>NUCLEOTIDE SEQUENCE [LARGE SCALE GENOMIC DNA]</scope>
    <source>
        <strain evidence="1 2">KSX58</strain>
    </source>
</reference>
<evidence type="ECO:0008006" key="3">
    <source>
        <dbReference type="Google" id="ProtNLM"/>
    </source>
</evidence>